<protein>
    <submittedName>
        <fullName evidence="2">Uncharacterized protein</fullName>
    </submittedName>
</protein>
<feature type="compositionally biased region" description="Low complexity" evidence="1">
    <location>
        <begin position="78"/>
        <end position="88"/>
    </location>
</feature>
<dbReference type="EMBL" id="JAACFV010000072">
    <property type="protein sequence ID" value="KAF7507268.1"/>
    <property type="molecule type" value="Genomic_DNA"/>
</dbReference>
<evidence type="ECO:0000256" key="1">
    <source>
        <dbReference type="SAM" id="MobiDB-lite"/>
    </source>
</evidence>
<feature type="region of interest" description="Disordered" evidence="1">
    <location>
        <begin position="62"/>
        <end position="95"/>
    </location>
</feature>
<organism evidence="2 3">
    <name type="scientific">Endocarpon pusillum</name>
    <dbReference type="NCBI Taxonomy" id="364733"/>
    <lineage>
        <taxon>Eukaryota</taxon>
        <taxon>Fungi</taxon>
        <taxon>Dikarya</taxon>
        <taxon>Ascomycota</taxon>
        <taxon>Pezizomycotina</taxon>
        <taxon>Eurotiomycetes</taxon>
        <taxon>Chaetothyriomycetidae</taxon>
        <taxon>Verrucariales</taxon>
        <taxon>Verrucariaceae</taxon>
        <taxon>Endocarpon</taxon>
    </lineage>
</organism>
<accession>A0A8H7E3Y7</accession>
<proteinExistence type="predicted"/>
<dbReference type="Proteomes" id="UP000606974">
    <property type="component" value="Unassembled WGS sequence"/>
</dbReference>
<dbReference type="AlphaFoldDB" id="A0A8H7E3Y7"/>
<evidence type="ECO:0000313" key="3">
    <source>
        <dbReference type="Proteomes" id="UP000606974"/>
    </source>
</evidence>
<gene>
    <name evidence="2" type="ORF">GJ744_010826</name>
</gene>
<sequence length="95" mass="10076">MQMSPDSYRKSQAPIPPFPEAQHLCVSAGALKADPPTSLPRFSRSPIQRICNRTSCSSTAVAPSSLSSLMRTQGLGMPTTTTHRPTTTSASAKTT</sequence>
<reference evidence="2" key="1">
    <citation type="submission" date="2020-02" db="EMBL/GenBank/DDBJ databases">
        <authorList>
            <person name="Palmer J.M."/>
        </authorList>
    </citation>
    <scope>NUCLEOTIDE SEQUENCE</scope>
    <source>
        <strain evidence="2">EPUS1.4</strain>
        <tissue evidence="2">Thallus</tissue>
    </source>
</reference>
<evidence type="ECO:0000313" key="2">
    <source>
        <dbReference type="EMBL" id="KAF7507268.1"/>
    </source>
</evidence>
<comment type="caution">
    <text evidence="2">The sequence shown here is derived from an EMBL/GenBank/DDBJ whole genome shotgun (WGS) entry which is preliminary data.</text>
</comment>
<feature type="region of interest" description="Disordered" evidence="1">
    <location>
        <begin position="1"/>
        <end position="20"/>
    </location>
</feature>
<name>A0A8H7E3Y7_9EURO</name>
<keyword evidence="3" id="KW-1185">Reference proteome</keyword>